<evidence type="ECO:0000313" key="3">
    <source>
        <dbReference type="Proteomes" id="UP000321051"/>
    </source>
</evidence>
<dbReference type="EMBL" id="BJUN01000009">
    <property type="protein sequence ID" value="GEK58986.1"/>
    <property type="molecule type" value="Genomic_DNA"/>
</dbReference>
<keyword evidence="3" id="KW-1185">Reference proteome</keyword>
<organism evidence="2 3">
    <name type="scientific">Marinococcus halophilus</name>
    <dbReference type="NCBI Taxonomy" id="1371"/>
    <lineage>
        <taxon>Bacteria</taxon>
        <taxon>Bacillati</taxon>
        <taxon>Bacillota</taxon>
        <taxon>Bacilli</taxon>
        <taxon>Bacillales</taxon>
        <taxon>Bacillaceae</taxon>
        <taxon>Marinococcus</taxon>
    </lineage>
</organism>
<accession>A0A510Y6J3</accession>
<gene>
    <name evidence="2" type="ORF">MHA01_18910</name>
</gene>
<dbReference type="Proteomes" id="UP000321051">
    <property type="component" value="Unassembled WGS sequence"/>
</dbReference>
<proteinExistence type="predicted"/>
<protein>
    <recommendedName>
        <fullName evidence="4">PepSY domain-containing protein</fullName>
    </recommendedName>
</protein>
<feature type="signal peptide" evidence="1">
    <location>
        <begin position="1"/>
        <end position="24"/>
    </location>
</feature>
<dbReference type="RefSeq" id="WP_094908157.1">
    <property type="nucleotide sequence ID" value="NZ_BJUN01000009.1"/>
</dbReference>
<reference evidence="2 3" key="1">
    <citation type="submission" date="2019-07" db="EMBL/GenBank/DDBJ databases">
        <title>Whole genome shotgun sequence of Marinococcus halophilus NBRC 102359.</title>
        <authorList>
            <person name="Hosoyama A."/>
            <person name="Uohara A."/>
            <person name="Ohji S."/>
            <person name="Ichikawa N."/>
        </authorList>
    </citation>
    <scope>NUCLEOTIDE SEQUENCE [LARGE SCALE GENOMIC DNA]</scope>
    <source>
        <strain evidence="2 3">NBRC 102359</strain>
    </source>
</reference>
<keyword evidence="1" id="KW-0732">Signal</keyword>
<evidence type="ECO:0000313" key="2">
    <source>
        <dbReference type="EMBL" id="GEK58986.1"/>
    </source>
</evidence>
<comment type="caution">
    <text evidence="2">The sequence shown here is derived from an EMBL/GenBank/DDBJ whole genome shotgun (WGS) entry which is preliminary data.</text>
</comment>
<dbReference type="OrthoDB" id="2967827at2"/>
<feature type="chain" id="PRO_5022973579" description="PepSY domain-containing protein" evidence="1">
    <location>
        <begin position="25"/>
        <end position="106"/>
    </location>
</feature>
<name>A0A510Y6J3_MARHA</name>
<evidence type="ECO:0000256" key="1">
    <source>
        <dbReference type="SAM" id="SignalP"/>
    </source>
</evidence>
<dbReference type="AlphaFoldDB" id="A0A510Y6J3"/>
<sequence length="106" mass="11856">MKKFFTVFGLAALFVTGSAVPAHASETPTTVQQEQKQEFTPYEAVQTVHDQKGTEAELKVDQYPSSNEEGQTYYQVEALNPSLIEQGEDGLLQTYHVYEDGRILVI</sequence>
<evidence type="ECO:0008006" key="4">
    <source>
        <dbReference type="Google" id="ProtNLM"/>
    </source>
</evidence>